<dbReference type="AlphaFoldDB" id="A0A8J2T0E6"/>
<evidence type="ECO:0000256" key="6">
    <source>
        <dbReference type="SAM" id="SignalP"/>
    </source>
</evidence>
<dbReference type="PANTHER" id="PTHR33692">
    <property type="entry name" value="RIBOSOME MATURATION FACTOR RIMM"/>
    <property type="match status" value="1"/>
</dbReference>
<dbReference type="PANTHER" id="PTHR33692:SF1">
    <property type="entry name" value="RIBOSOME MATURATION FACTOR RIMM"/>
    <property type="match status" value="1"/>
</dbReference>
<dbReference type="SUPFAM" id="SSF50447">
    <property type="entry name" value="Translation proteins"/>
    <property type="match status" value="1"/>
</dbReference>
<feature type="domain" description="PRC-barrel" evidence="8">
    <location>
        <begin position="232"/>
        <end position="286"/>
    </location>
</feature>
<keyword evidence="4" id="KW-0698">rRNA processing</keyword>
<keyword evidence="6" id="KW-0732">Signal</keyword>
<dbReference type="Pfam" id="PF05239">
    <property type="entry name" value="PRC"/>
    <property type="match status" value="1"/>
</dbReference>
<dbReference type="InterPro" id="IPR036976">
    <property type="entry name" value="RimM_N_sf"/>
</dbReference>
<dbReference type="OrthoDB" id="532420at2759"/>
<reference evidence="9" key="1">
    <citation type="submission" date="2021-11" db="EMBL/GenBank/DDBJ databases">
        <authorList>
            <consortium name="Genoscope - CEA"/>
            <person name="William W."/>
        </authorList>
    </citation>
    <scope>NUCLEOTIDE SEQUENCE</scope>
</reference>
<dbReference type="Proteomes" id="UP000789595">
    <property type="component" value="Unassembled WGS sequence"/>
</dbReference>
<proteinExistence type="predicted"/>
<evidence type="ECO:0000259" key="8">
    <source>
        <dbReference type="Pfam" id="PF05239"/>
    </source>
</evidence>
<dbReference type="GO" id="GO:0006364">
    <property type="term" value="P:rRNA processing"/>
    <property type="evidence" value="ECO:0007669"/>
    <property type="project" value="UniProtKB-KW"/>
</dbReference>
<name>A0A8J2T0E6_9STRA</name>
<protein>
    <recommendedName>
        <fullName evidence="11">RimM N-terminal domain-containing protein</fullName>
    </recommendedName>
</protein>
<dbReference type="InterPro" id="IPR011961">
    <property type="entry name" value="RimM"/>
</dbReference>
<gene>
    <name evidence="9" type="ORF">PECAL_6P06110</name>
</gene>
<comment type="subcellular location">
    <subcellularLocation>
        <location evidence="1">Plastid</location>
        <location evidence="1">Chloroplast</location>
    </subcellularLocation>
</comment>
<keyword evidence="2" id="KW-0963">Cytoplasm</keyword>
<organism evidence="9 10">
    <name type="scientific">Pelagomonas calceolata</name>
    <dbReference type="NCBI Taxonomy" id="35677"/>
    <lineage>
        <taxon>Eukaryota</taxon>
        <taxon>Sar</taxon>
        <taxon>Stramenopiles</taxon>
        <taxon>Ochrophyta</taxon>
        <taxon>Pelagophyceae</taxon>
        <taxon>Pelagomonadales</taxon>
        <taxon>Pelagomonadaceae</taxon>
        <taxon>Pelagomonas</taxon>
    </lineage>
</organism>
<evidence type="ECO:0000256" key="2">
    <source>
        <dbReference type="ARBA" id="ARBA00022490"/>
    </source>
</evidence>
<dbReference type="Pfam" id="PF01782">
    <property type="entry name" value="RimM"/>
    <property type="match status" value="1"/>
</dbReference>
<accession>A0A8J2T0E6</accession>
<dbReference type="InterPro" id="IPR002676">
    <property type="entry name" value="RimM_N"/>
</dbReference>
<evidence type="ECO:0000259" key="7">
    <source>
        <dbReference type="Pfam" id="PF01782"/>
    </source>
</evidence>
<dbReference type="InterPro" id="IPR027275">
    <property type="entry name" value="PRC-brl_dom"/>
</dbReference>
<keyword evidence="10" id="KW-1185">Reference proteome</keyword>
<keyword evidence="5" id="KW-0143">Chaperone</keyword>
<evidence type="ECO:0000256" key="1">
    <source>
        <dbReference type="ARBA" id="ARBA00004229"/>
    </source>
</evidence>
<evidence type="ECO:0008006" key="11">
    <source>
        <dbReference type="Google" id="ProtNLM"/>
    </source>
</evidence>
<dbReference type="InterPro" id="IPR009000">
    <property type="entry name" value="Transl_B-barrel_sf"/>
</dbReference>
<keyword evidence="3" id="KW-0690">Ribosome biogenesis</keyword>
<feature type="domain" description="RimM N-terminal" evidence="7">
    <location>
        <begin position="130"/>
        <end position="217"/>
    </location>
</feature>
<dbReference type="SUPFAM" id="SSF50346">
    <property type="entry name" value="PRC-barrel domain"/>
    <property type="match status" value="1"/>
</dbReference>
<feature type="chain" id="PRO_5035154858" description="RimM N-terminal domain-containing protein" evidence="6">
    <location>
        <begin position="17"/>
        <end position="323"/>
    </location>
</feature>
<sequence length="323" mass="34891">MIGTLAVLALVHAAGGFVARPRPRAATARRGSDADLLAAAAGVGRGMAAKRKNKHVNKYQKNDVKEDPWERAMRRAEAREDEAAPAPPTYALQADCFCEGAALARKRRSSTKPVLDFDARDPSTFGFQELGQVVGAHGVRGSLRVDAPSAVDVEAALLAEGLRYLRLASRRTPRPVVVASCRELKRFGATVRYVVALKGLGDREEAARLAGAVLYRRDEDTEEPVEAYEPSTRLEGLRVVDAQGEAVGVVWDVLDPNEGAALAAPLLELELEETRHCLVPLDPSCVEVYEGEEVVLLNRALLDLAFDYAPPPPIIRGLLEGGE</sequence>
<evidence type="ECO:0000256" key="3">
    <source>
        <dbReference type="ARBA" id="ARBA00022517"/>
    </source>
</evidence>
<dbReference type="EMBL" id="CAKKNE010000006">
    <property type="protein sequence ID" value="CAH0379008.1"/>
    <property type="molecule type" value="Genomic_DNA"/>
</dbReference>
<comment type="caution">
    <text evidence="9">The sequence shown here is derived from an EMBL/GenBank/DDBJ whole genome shotgun (WGS) entry which is preliminary data.</text>
</comment>
<evidence type="ECO:0000313" key="9">
    <source>
        <dbReference type="EMBL" id="CAH0379008.1"/>
    </source>
</evidence>
<dbReference type="GO" id="GO:0009507">
    <property type="term" value="C:chloroplast"/>
    <property type="evidence" value="ECO:0007669"/>
    <property type="project" value="UniProtKB-SubCell"/>
</dbReference>
<feature type="signal peptide" evidence="6">
    <location>
        <begin position="1"/>
        <end position="16"/>
    </location>
</feature>
<evidence type="ECO:0000256" key="5">
    <source>
        <dbReference type="ARBA" id="ARBA00023186"/>
    </source>
</evidence>
<evidence type="ECO:0000256" key="4">
    <source>
        <dbReference type="ARBA" id="ARBA00022552"/>
    </source>
</evidence>
<dbReference type="InterPro" id="IPR011033">
    <property type="entry name" value="PRC_barrel-like_sf"/>
</dbReference>
<evidence type="ECO:0000313" key="10">
    <source>
        <dbReference type="Proteomes" id="UP000789595"/>
    </source>
</evidence>
<dbReference type="Gene3D" id="2.40.30.60">
    <property type="entry name" value="RimM"/>
    <property type="match status" value="1"/>
</dbReference>
<dbReference type="GO" id="GO:0005840">
    <property type="term" value="C:ribosome"/>
    <property type="evidence" value="ECO:0007669"/>
    <property type="project" value="InterPro"/>
</dbReference>
<dbReference type="GO" id="GO:0043022">
    <property type="term" value="F:ribosome binding"/>
    <property type="evidence" value="ECO:0007669"/>
    <property type="project" value="InterPro"/>
</dbReference>